<evidence type="ECO:0000256" key="4">
    <source>
        <dbReference type="ARBA" id="ARBA00004626"/>
    </source>
</evidence>
<comment type="catalytic activity">
    <reaction evidence="17">
        <text>L-threonyl-[protein] + ATP = O-phospho-L-threonyl-[protein] + ADP + H(+)</text>
        <dbReference type="Rhea" id="RHEA:46608"/>
        <dbReference type="Rhea" id="RHEA-COMP:11060"/>
        <dbReference type="Rhea" id="RHEA-COMP:11605"/>
        <dbReference type="ChEBI" id="CHEBI:15378"/>
        <dbReference type="ChEBI" id="CHEBI:30013"/>
        <dbReference type="ChEBI" id="CHEBI:30616"/>
        <dbReference type="ChEBI" id="CHEBI:61977"/>
        <dbReference type="ChEBI" id="CHEBI:456216"/>
        <dbReference type="EC" id="2.7.11.13"/>
    </reaction>
</comment>
<keyword evidence="13" id="KW-0418">Kinase</keyword>
<evidence type="ECO:0000256" key="2">
    <source>
        <dbReference type="ARBA" id="ARBA00004214"/>
    </source>
</evidence>
<dbReference type="InterPro" id="IPR000008">
    <property type="entry name" value="C2_dom"/>
</dbReference>
<keyword evidence="10" id="KW-0808">Transferase</keyword>
<dbReference type="CDD" id="cd11622">
    <property type="entry name" value="HR1_PKN_1"/>
    <property type="match status" value="1"/>
</dbReference>
<feature type="compositionally biased region" description="Pro residues" evidence="22">
    <location>
        <begin position="1329"/>
        <end position="1345"/>
    </location>
</feature>
<feature type="compositionally biased region" description="Basic and acidic residues" evidence="22">
    <location>
        <begin position="1361"/>
        <end position="1372"/>
    </location>
</feature>
<keyword evidence="12 20" id="KW-0547">Nucleotide-binding</keyword>
<dbReference type="SUPFAM" id="SSF46585">
    <property type="entry name" value="HR1 repeat"/>
    <property type="match status" value="3"/>
</dbReference>
<evidence type="ECO:0000256" key="19">
    <source>
        <dbReference type="PROSITE-ProRule" id="PRU01207"/>
    </source>
</evidence>
<evidence type="ECO:0000256" key="13">
    <source>
        <dbReference type="ARBA" id="ARBA00022777"/>
    </source>
</evidence>
<evidence type="ECO:0000259" key="24">
    <source>
        <dbReference type="PROSITE" id="PS51285"/>
    </source>
</evidence>
<dbReference type="OrthoDB" id="63267at2759"/>
<evidence type="ECO:0000313" key="26">
    <source>
        <dbReference type="EMBL" id="CAG9799535.1"/>
    </source>
</evidence>
<dbReference type="GO" id="GO:0005737">
    <property type="term" value="C:cytoplasm"/>
    <property type="evidence" value="ECO:0007669"/>
    <property type="project" value="UniProtKB-SubCell"/>
</dbReference>
<keyword evidence="7" id="KW-0963">Cytoplasm</keyword>
<feature type="region of interest" description="Disordered" evidence="22">
    <location>
        <begin position="1083"/>
        <end position="1106"/>
    </location>
</feature>
<accession>A0A9N9RM13</accession>
<feature type="region of interest" description="Disordered" evidence="22">
    <location>
        <begin position="1474"/>
        <end position="1497"/>
    </location>
</feature>
<feature type="domain" description="Protein kinase" evidence="23">
    <location>
        <begin position="1570"/>
        <end position="1829"/>
    </location>
</feature>
<name>A0A9N9RM13_9DIPT</name>
<keyword evidence="16" id="KW-0539">Nucleus</keyword>
<proteinExistence type="inferred from homology"/>
<dbReference type="Pfam" id="PF02185">
    <property type="entry name" value="HR1"/>
    <property type="match status" value="2"/>
</dbReference>
<dbReference type="InterPro" id="IPR011009">
    <property type="entry name" value="Kinase-like_dom_sf"/>
</dbReference>
<evidence type="ECO:0000256" key="16">
    <source>
        <dbReference type="ARBA" id="ARBA00023242"/>
    </source>
</evidence>
<dbReference type="Gene3D" id="3.30.200.20">
    <property type="entry name" value="Phosphorylase Kinase, domain 1"/>
    <property type="match status" value="1"/>
</dbReference>
<evidence type="ECO:0000256" key="5">
    <source>
        <dbReference type="ARBA" id="ARBA00005490"/>
    </source>
</evidence>
<dbReference type="PROSITE" id="PS00107">
    <property type="entry name" value="PROTEIN_KINASE_ATP"/>
    <property type="match status" value="1"/>
</dbReference>
<keyword evidence="9" id="KW-0597">Phosphoprotein</keyword>
<feature type="coiled-coil region" evidence="21">
    <location>
        <begin position="220"/>
        <end position="272"/>
    </location>
</feature>
<evidence type="ECO:0000256" key="17">
    <source>
        <dbReference type="ARBA" id="ARBA00047272"/>
    </source>
</evidence>
<evidence type="ECO:0000256" key="14">
    <source>
        <dbReference type="ARBA" id="ARBA00022840"/>
    </source>
</evidence>
<feature type="binding site" evidence="20">
    <location>
        <position position="1599"/>
    </location>
    <ligand>
        <name>ATP</name>
        <dbReference type="ChEBI" id="CHEBI:30616"/>
    </ligand>
</feature>
<dbReference type="GO" id="GO:0005634">
    <property type="term" value="C:nucleus"/>
    <property type="evidence" value="ECO:0007669"/>
    <property type="project" value="UniProtKB-SubCell"/>
</dbReference>
<keyword evidence="27" id="KW-1185">Reference proteome</keyword>
<dbReference type="InterPro" id="IPR037313">
    <property type="entry name" value="PKN_HR1_1"/>
</dbReference>
<dbReference type="GO" id="GO:0005524">
    <property type="term" value="F:ATP binding"/>
    <property type="evidence" value="ECO:0007669"/>
    <property type="project" value="UniProtKB-UniRule"/>
</dbReference>
<dbReference type="Gene3D" id="1.10.287.160">
    <property type="entry name" value="HR1 repeat"/>
    <property type="match status" value="3"/>
</dbReference>
<feature type="region of interest" description="Disordered" evidence="22">
    <location>
        <begin position="147"/>
        <end position="171"/>
    </location>
</feature>
<feature type="domain" description="REM-1" evidence="25">
    <location>
        <begin position="161"/>
        <end position="243"/>
    </location>
</feature>
<gene>
    <name evidence="26" type="ORF">CHIRRI_LOCUS2500</name>
</gene>
<evidence type="ECO:0000256" key="6">
    <source>
        <dbReference type="ARBA" id="ARBA00012429"/>
    </source>
</evidence>
<dbReference type="PROSITE" id="PS51285">
    <property type="entry name" value="AGC_KINASE_CTER"/>
    <property type="match status" value="1"/>
</dbReference>
<sequence length="1897" mass="215603">MRRYKSLKDLKIIGNNNNNKMQNQNNSKRSGSMLNACISLGNPFDENEYIKYPVLYELSHKYLNDNQPEANLPDRLEELKEAIRKEIRKELKIKEGAEKLREVATDKRALSDVASIVKKSNTKLQELKSELHELESQIILTQANSNGKEYLNSSPTPANSNSVSQSDNLEASNDKHLQSLEKQLTIEMKVKNGTENMIQSISQNYQSRDKKLLAEAYTMLEDSKAKIEFLKLKILKVKQNRQMNKTLENGELRSNEQLETTLEERIEELRHRLRIEAAVVDGAKNVIRTLQSTKTIDKKALQEKKDRFWLKMATISNEYNEEKNGGGDYNESSSSGNEMTAEWIVKAKLTISKPKKKALSFNASDCGARRSKGSPCRVVYKWSSDGKDQAQQQNLTNIITEKSLKTRPQPTLQNDEIDSSDPHKNSKNLNDMLKSTCNIVLTTDICPNAMIESNNNNVQHDRCTTHTYTFSPDQCQVFHEISQPRQMTEEGILVSRDVSCQTSDCEVIPIRKKSDNFKEQNINRSSNVEGRRKAYSGHRRATDSIVSSNSVQKAEGYRLTPSRSPRQSSPAFSNPSAANSVKDKKKPPRTVHIDVYCTGSEADTNSSNSSSPNIVDDIANLMTQAQTVMDADDMVLKHRRVISRGELPKKLIKDQKATKIEVTEPDDDIQQEQIFDFSQVLLQNNVNDKEEVNESKQMLFKKYLGDQRQILKFNELRALMMRRQTSDDAISSNYANSSYSTVRDLTSSSLASGVMDSPTIINFEDSEWKELDVAIQTGDFITPIGNFQSWDKTDDYERMKDFRNLWKEQPNDLLRQRQLMENFLFDPPLHRGDHSEQSGNFSESDHSFNFQKSNELGNISDSSPSTVISYSHKKQKSDSLPTQIPKVKKEVNRKSMEPSTVSSSLKSGTYSKDHLNLANRFGAVLKTLRKPGHHVGPVRNPTCLCETCKRWMLERDQVQGRERAYSFGETPITQTTFWKRNNRYYAQGRLIESSRKLDLLRFALELRRADLPPDSEAAAQLKTELQNVQAASPVPVQYTSLHPFRAGNQGKPSNFLSLSRCAAVTGKLEVRLMGCQDLIEDVPGRSRRDKDSISSPSGDLKSFVKGVTSRSSSKSYSVKDDVSSEIMAVIKLDNTTVAQTSWKPCSQQAWDQRFSIDLDRSRELEIGVYWRDWRSLCAVKVLRLEEFIDDIRHGMALQLEPQGLLFAEIKFLNPMISRKPKLQRQKLIFNKQAKNIPRAKQMNINIATWGRLLKRSAPSQQQNNVAQTPTTSHQYGNGSSGTIQPVQLEFDEPQQLDPDETAGEIPNENIAGLSGQRPLGMHGINVLPESPPQPQPRAYQPPPPVKQKKSQMPQPPALPPKVHDHEEYHQSREMSLSPQPQMSLDVDLLRPVLSMPPVVLMGESSNSGSGNSSPRLNIHSIPPSPIVEMPPSPAPMPVVEFPSEEDVYEYDERSEFVEIVSNFENLSIPSVPSQPPFLLQHHQQHQASTSQYQNQYQPSAAPHNVIQQQNIPSTHHVDQQQLQQSLNHANSNNNNNNRQRQNVARGLQYRDSAYESRRHSQSMGMSLDSFRLLSVLGRGHFGKVILSQYKNTGEYFAIKALKKGDIIARDEIESLLSEKRIFEVANTMRHPFLVNLFACFQTEQHVCFVMEYAAGGDLMMHIHTDVFSEPRAVFYASCVVLGLQYLHENKIIYRDLKLDNLLLDTEGYVKIADFGLCKEGMGFGDRTGTFCGTPEFLAPEVLTETAYTRAVDWWGLGVLIFEMLVGESPFPGDDEEEVFDSIVNDEVRYPRFLSLEAIAIMRRLLRKNPERRLGSSERDAEDVKRQAFFRGISWDELLLRKVKPPFVPTIRSMEDVSNFDEEFTSEKAQLTPPKEPRHLSDQEQDYFKDFSYMADWC</sequence>
<evidence type="ECO:0000256" key="3">
    <source>
        <dbReference type="ARBA" id="ARBA00004496"/>
    </source>
</evidence>
<evidence type="ECO:0000256" key="7">
    <source>
        <dbReference type="ARBA" id="ARBA00022490"/>
    </source>
</evidence>
<dbReference type="GO" id="GO:0004697">
    <property type="term" value="F:diacylglycerol-dependent serine/threonine kinase activity"/>
    <property type="evidence" value="ECO:0007669"/>
    <property type="project" value="UniProtKB-EC"/>
</dbReference>
<dbReference type="GO" id="GO:0031267">
    <property type="term" value="F:small GTPase binding"/>
    <property type="evidence" value="ECO:0007669"/>
    <property type="project" value="InterPro"/>
</dbReference>
<feature type="coiled-coil region" evidence="21">
    <location>
        <begin position="117"/>
        <end position="144"/>
    </location>
</feature>
<dbReference type="FunFam" id="3.30.200.20:FF:000058">
    <property type="entry name" value="Putative serine/threonine-protein kinase N2"/>
    <property type="match status" value="1"/>
</dbReference>
<dbReference type="InterPro" id="IPR000719">
    <property type="entry name" value="Prot_kinase_dom"/>
</dbReference>
<dbReference type="CDD" id="cd05589">
    <property type="entry name" value="STKc_PKN"/>
    <property type="match status" value="1"/>
</dbReference>
<feature type="domain" description="AGC-kinase C-terminal" evidence="24">
    <location>
        <begin position="1830"/>
        <end position="1897"/>
    </location>
</feature>
<dbReference type="InterPro" id="IPR017892">
    <property type="entry name" value="Pkinase_C"/>
</dbReference>
<evidence type="ECO:0000256" key="10">
    <source>
        <dbReference type="ARBA" id="ARBA00022679"/>
    </source>
</evidence>
<dbReference type="InterPro" id="IPR008271">
    <property type="entry name" value="Ser/Thr_kinase_AS"/>
</dbReference>
<dbReference type="PROSITE" id="PS00108">
    <property type="entry name" value="PROTEIN_KINASE_ST"/>
    <property type="match status" value="1"/>
</dbReference>
<feature type="compositionally biased region" description="Low complexity" evidence="22">
    <location>
        <begin position="1476"/>
        <end position="1495"/>
    </location>
</feature>
<feature type="region of interest" description="Disordered" evidence="22">
    <location>
        <begin position="402"/>
        <end position="429"/>
    </location>
</feature>
<evidence type="ECO:0000256" key="11">
    <source>
        <dbReference type="ARBA" id="ARBA00022737"/>
    </source>
</evidence>
<dbReference type="InterPro" id="IPR035892">
    <property type="entry name" value="C2_domain_sf"/>
</dbReference>
<evidence type="ECO:0000256" key="12">
    <source>
        <dbReference type="ARBA" id="ARBA00022741"/>
    </source>
</evidence>
<feature type="domain" description="REM-1" evidence="25">
    <location>
        <begin position="65"/>
        <end position="140"/>
    </location>
</feature>
<dbReference type="PROSITE" id="PS50011">
    <property type="entry name" value="PROTEIN_KINASE_DOM"/>
    <property type="match status" value="1"/>
</dbReference>
<dbReference type="Gene3D" id="1.10.510.10">
    <property type="entry name" value="Transferase(Phosphotransferase) domain 1"/>
    <property type="match status" value="1"/>
</dbReference>
<evidence type="ECO:0000256" key="18">
    <source>
        <dbReference type="ARBA" id="ARBA00047470"/>
    </source>
</evidence>
<dbReference type="SMART" id="SM00220">
    <property type="entry name" value="S_TKc"/>
    <property type="match status" value="1"/>
</dbReference>
<dbReference type="PANTHER" id="PTHR24351">
    <property type="entry name" value="RIBOSOMAL PROTEIN S6 KINASE"/>
    <property type="match status" value="1"/>
</dbReference>
<evidence type="ECO:0000259" key="23">
    <source>
        <dbReference type="PROSITE" id="PS50011"/>
    </source>
</evidence>
<protein>
    <recommendedName>
        <fullName evidence="6">protein kinase C</fullName>
        <ecNumber evidence="6">2.7.11.13</ecNumber>
    </recommendedName>
</protein>
<evidence type="ECO:0000256" key="1">
    <source>
        <dbReference type="ARBA" id="ARBA00004123"/>
    </source>
</evidence>
<organism evidence="26 27">
    <name type="scientific">Chironomus riparius</name>
    <dbReference type="NCBI Taxonomy" id="315576"/>
    <lineage>
        <taxon>Eukaryota</taxon>
        <taxon>Metazoa</taxon>
        <taxon>Ecdysozoa</taxon>
        <taxon>Arthropoda</taxon>
        <taxon>Hexapoda</taxon>
        <taxon>Insecta</taxon>
        <taxon>Pterygota</taxon>
        <taxon>Neoptera</taxon>
        <taxon>Endopterygota</taxon>
        <taxon>Diptera</taxon>
        <taxon>Nematocera</taxon>
        <taxon>Chironomoidea</taxon>
        <taxon>Chironomidae</taxon>
        <taxon>Chironominae</taxon>
        <taxon>Chironomus</taxon>
    </lineage>
</organism>
<dbReference type="SMART" id="SM00133">
    <property type="entry name" value="S_TK_X"/>
    <property type="match status" value="1"/>
</dbReference>
<dbReference type="InterPro" id="IPR017441">
    <property type="entry name" value="Protein_kinase_ATP_BS"/>
</dbReference>
<dbReference type="InterPro" id="IPR011072">
    <property type="entry name" value="HR1_rho-bd"/>
</dbReference>
<comment type="subcellular location">
    <subcellularLocation>
        <location evidence="4">Cleavage furrow</location>
    </subcellularLocation>
    <subcellularLocation>
        <location evidence="3">Cytoplasm</location>
    </subcellularLocation>
    <subcellularLocation>
        <location evidence="2">Midbody</location>
    </subcellularLocation>
    <subcellularLocation>
        <location evidence="1">Nucleus</location>
    </subcellularLocation>
</comment>
<feature type="region of interest" description="Disordered" evidence="22">
    <location>
        <begin position="827"/>
        <end position="881"/>
    </location>
</feature>
<dbReference type="InterPro" id="IPR000961">
    <property type="entry name" value="AGC-kinase_C"/>
</dbReference>
<evidence type="ECO:0000313" key="27">
    <source>
        <dbReference type="Proteomes" id="UP001153620"/>
    </source>
</evidence>
<dbReference type="GO" id="GO:0030496">
    <property type="term" value="C:midbody"/>
    <property type="evidence" value="ECO:0007669"/>
    <property type="project" value="UniProtKB-SubCell"/>
</dbReference>
<comment type="similarity">
    <text evidence="5">Belongs to the protein kinase superfamily. AGC Ser/Thr protein kinase family. PKC subfamily.</text>
</comment>
<evidence type="ECO:0000259" key="25">
    <source>
        <dbReference type="PROSITE" id="PS51860"/>
    </source>
</evidence>
<evidence type="ECO:0000256" key="8">
    <source>
        <dbReference type="ARBA" id="ARBA00022527"/>
    </source>
</evidence>
<reference evidence="26" key="2">
    <citation type="submission" date="2022-10" db="EMBL/GenBank/DDBJ databases">
        <authorList>
            <consortium name="ENA_rothamsted_submissions"/>
            <consortium name="culmorum"/>
            <person name="King R."/>
        </authorList>
    </citation>
    <scope>NUCLEOTIDE SEQUENCE</scope>
</reference>
<keyword evidence="11" id="KW-0677">Repeat</keyword>
<dbReference type="CDD" id="cd11623">
    <property type="entry name" value="HR1_PKN_2"/>
    <property type="match status" value="1"/>
</dbReference>
<dbReference type="Pfam" id="PF00069">
    <property type="entry name" value="Pkinase"/>
    <property type="match status" value="1"/>
</dbReference>
<dbReference type="EC" id="2.7.11.13" evidence="6"/>
<evidence type="ECO:0000256" key="9">
    <source>
        <dbReference type="ARBA" id="ARBA00022553"/>
    </source>
</evidence>
<dbReference type="FunFam" id="1.10.510.10:FF:000038">
    <property type="entry name" value="serine/threonine-protein kinase N2 isoform X1"/>
    <property type="match status" value="1"/>
</dbReference>
<dbReference type="SMART" id="SM00239">
    <property type="entry name" value="C2"/>
    <property type="match status" value="1"/>
</dbReference>
<evidence type="ECO:0000256" key="21">
    <source>
        <dbReference type="SAM" id="Coils"/>
    </source>
</evidence>
<dbReference type="Pfam" id="PF00433">
    <property type="entry name" value="Pkinase_C"/>
    <property type="match status" value="1"/>
</dbReference>
<dbReference type="EMBL" id="OU895877">
    <property type="protein sequence ID" value="CAG9799535.1"/>
    <property type="molecule type" value="Genomic_DNA"/>
</dbReference>
<dbReference type="InterPro" id="IPR036274">
    <property type="entry name" value="HR1_rpt_sf"/>
</dbReference>
<dbReference type="SUPFAM" id="SSF49562">
    <property type="entry name" value="C2 domain (Calcium/lipid-binding domain, CaLB)"/>
    <property type="match status" value="1"/>
</dbReference>
<evidence type="ECO:0000256" key="22">
    <source>
        <dbReference type="SAM" id="MobiDB-lite"/>
    </source>
</evidence>
<comment type="catalytic activity">
    <reaction evidence="18">
        <text>L-seryl-[protein] + ATP = O-phospho-L-seryl-[protein] + ADP + H(+)</text>
        <dbReference type="Rhea" id="RHEA:17989"/>
        <dbReference type="Rhea" id="RHEA-COMP:9863"/>
        <dbReference type="Rhea" id="RHEA-COMP:11604"/>
        <dbReference type="ChEBI" id="CHEBI:15378"/>
        <dbReference type="ChEBI" id="CHEBI:29999"/>
        <dbReference type="ChEBI" id="CHEBI:30616"/>
        <dbReference type="ChEBI" id="CHEBI:83421"/>
        <dbReference type="ChEBI" id="CHEBI:456216"/>
        <dbReference type="EC" id="2.7.11.13"/>
    </reaction>
</comment>
<feature type="compositionally biased region" description="Low complexity" evidence="22">
    <location>
        <begin position="568"/>
        <end position="580"/>
    </location>
</feature>
<evidence type="ECO:0000256" key="20">
    <source>
        <dbReference type="PROSITE-ProRule" id="PRU10141"/>
    </source>
</evidence>
<dbReference type="SMART" id="SM00742">
    <property type="entry name" value="Hr1"/>
    <property type="match status" value="4"/>
</dbReference>
<evidence type="ECO:0000256" key="15">
    <source>
        <dbReference type="ARBA" id="ARBA00023054"/>
    </source>
</evidence>
<dbReference type="GO" id="GO:0032154">
    <property type="term" value="C:cleavage furrow"/>
    <property type="evidence" value="ECO:0007669"/>
    <property type="project" value="UniProtKB-SubCell"/>
</dbReference>
<dbReference type="SUPFAM" id="SSF56112">
    <property type="entry name" value="Protein kinase-like (PK-like)"/>
    <property type="match status" value="1"/>
</dbReference>
<feature type="region of interest" description="Disordered" evidence="22">
    <location>
        <begin position="1296"/>
        <end position="1379"/>
    </location>
</feature>
<keyword evidence="14 20" id="KW-0067">ATP-binding</keyword>
<keyword evidence="8" id="KW-0723">Serine/threonine-protein kinase</keyword>
<dbReference type="GO" id="GO:0007165">
    <property type="term" value="P:signal transduction"/>
    <property type="evidence" value="ECO:0007669"/>
    <property type="project" value="InterPro"/>
</dbReference>
<feature type="compositionally biased region" description="Polar residues" evidence="22">
    <location>
        <begin position="402"/>
        <end position="414"/>
    </location>
</feature>
<feature type="compositionally biased region" description="Polar residues" evidence="22">
    <location>
        <begin position="837"/>
        <end position="869"/>
    </location>
</feature>
<reference evidence="26" key="1">
    <citation type="submission" date="2022-01" db="EMBL/GenBank/DDBJ databases">
        <authorList>
            <person name="King R."/>
        </authorList>
    </citation>
    <scope>NUCLEOTIDE SEQUENCE</scope>
</reference>
<dbReference type="Proteomes" id="UP001153620">
    <property type="component" value="Chromosome 1"/>
</dbReference>
<feature type="compositionally biased region" description="Basic and acidic residues" evidence="22">
    <location>
        <begin position="1083"/>
        <end position="1092"/>
    </location>
</feature>
<keyword evidence="15 19" id="KW-0175">Coiled coil</keyword>
<feature type="region of interest" description="Disordered" evidence="22">
    <location>
        <begin position="1257"/>
        <end position="1284"/>
    </location>
</feature>
<dbReference type="PROSITE" id="PS51860">
    <property type="entry name" value="REM_1"/>
    <property type="match status" value="2"/>
</dbReference>
<feature type="region of interest" description="Disordered" evidence="22">
    <location>
        <begin position="524"/>
        <end position="590"/>
    </location>
</feature>